<evidence type="ECO:0000256" key="4">
    <source>
        <dbReference type="ARBA" id="ARBA00022989"/>
    </source>
</evidence>
<gene>
    <name evidence="7" type="ORF">ACFYXQ_24950</name>
</gene>
<evidence type="ECO:0000256" key="3">
    <source>
        <dbReference type="ARBA" id="ARBA00022692"/>
    </source>
</evidence>
<dbReference type="PANTHER" id="PTHR23501">
    <property type="entry name" value="MAJOR FACILITATOR SUPERFAMILY"/>
    <property type="match status" value="1"/>
</dbReference>
<evidence type="ECO:0000256" key="1">
    <source>
        <dbReference type="ARBA" id="ARBA00004141"/>
    </source>
</evidence>
<keyword evidence="3 6" id="KW-0812">Transmembrane</keyword>
<keyword evidence="8" id="KW-1185">Reference proteome</keyword>
<dbReference type="SUPFAM" id="SSF103473">
    <property type="entry name" value="MFS general substrate transporter"/>
    <property type="match status" value="1"/>
</dbReference>
<evidence type="ECO:0000256" key="5">
    <source>
        <dbReference type="ARBA" id="ARBA00023136"/>
    </source>
</evidence>
<keyword evidence="2" id="KW-0813">Transport</keyword>
<sequence>MSRDENRVVIAAGLGMMTRLTPSSGYLGVLIPLFVISAGLGLAAAPATTAIMTDTAVDTHGVAAGVNDAAREIGAAVGIAVAGTVLAAGYHSAIAPALPRLPEPARPARTLVSHSLAATTELAHQAGPRAQPLLDLARTGFLDGMHHTTLVLAAISLVAAAALAFGAAGRPRKVDRQD</sequence>
<evidence type="ECO:0000256" key="6">
    <source>
        <dbReference type="SAM" id="Phobius"/>
    </source>
</evidence>
<dbReference type="PANTHER" id="PTHR23501:SF5">
    <property type="entry name" value="TRANSPORT PROTEIN"/>
    <property type="match status" value="1"/>
</dbReference>
<keyword evidence="4 6" id="KW-1133">Transmembrane helix</keyword>
<reference evidence="7 8" key="1">
    <citation type="submission" date="2024-10" db="EMBL/GenBank/DDBJ databases">
        <title>The Natural Products Discovery Center: Release of the First 8490 Sequenced Strains for Exploring Actinobacteria Biosynthetic Diversity.</title>
        <authorList>
            <person name="Kalkreuter E."/>
            <person name="Kautsar S.A."/>
            <person name="Yang D."/>
            <person name="Bader C.D."/>
            <person name="Teijaro C.N."/>
            <person name="Fluegel L."/>
            <person name="Davis C.M."/>
            <person name="Simpson J.R."/>
            <person name="Lauterbach L."/>
            <person name="Steele A.D."/>
            <person name="Gui C."/>
            <person name="Meng S."/>
            <person name="Li G."/>
            <person name="Viehrig K."/>
            <person name="Ye F."/>
            <person name="Su P."/>
            <person name="Kiefer A.F."/>
            <person name="Nichols A."/>
            <person name="Cepeda A.J."/>
            <person name="Yan W."/>
            <person name="Fan B."/>
            <person name="Jiang Y."/>
            <person name="Adhikari A."/>
            <person name="Zheng C.-J."/>
            <person name="Schuster L."/>
            <person name="Cowan T.M."/>
            <person name="Smanski M.J."/>
            <person name="Chevrette M.G."/>
            <person name="De Carvalho L.P.S."/>
            <person name="Shen B."/>
        </authorList>
    </citation>
    <scope>NUCLEOTIDE SEQUENCE [LARGE SCALE GENOMIC DNA]</scope>
    <source>
        <strain evidence="7 8">NPDC002593</strain>
    </source>
</reference>
<dbReference type="EMBL" id="JBIAQY010000009">
    <property type="protein sequence ID" value="MFF3571033.1"/>
    <property type="molecule type" value="Genomic_DNA"/>
</dbReference>
<proteinExistence type="predicted"/>
<feature type="transmembrane region" description="Helical" evidence="6">
    <location>
        <begin position="150"/>
        <end position="168"/>
    </location>
</feature>
<evidence type="ECO:0000313" key="7">
    <source>
        <dbReference type="EMBL" id="MFF3571033.1"/>
    </source>
</evidence>
<dbReference type="RefSeq" id="WP_387405154.1">
    <property type="nucleotide sequence ID" value="NZ_JBIAQY010000009.1"/>
</dbReference>
<name>A0ABW6S410_9NOCA</name>
<protein>
    <recommendedName>
        <fullName evidence="9">Major Facilitator Superfamily protein</fullName>
    </recommendedName>
</protein>
<dbReference type="Proteomes" id="UP001601992">
    <property type="component" value="Unassembled WGS sequence"/>
</dbReference>
<comment type="subcellular location">
    <subcellularLocation>
        <location evidence="1">Membrane</location>
        <topology evidence="1">Multi-pass membrane protein</topology>
    </subcellularLocation>
</comment>
<evidence type="ECO:0008006" key="9">
    <source>
        <dbReference type="Google" id="ProtNLM"/>
    </source>
</evidence>
<comment type="caution">
    <text evidence="7">The sequence shown here is derived from an EMBL/GenBank/DDBJ whole genome shotgun (WGS) entry which is preliminary data.</text>
</comment>
<keyword evidence="5 6" id="KW-0472">Membrane</keyword>
<evidence type="ECO:0000256" key="2">
    <source>
        <dbReference type="ARBA" id="ARBA00022448"/>
    </source>
</evidence>
<evidence type="ECO:0000313" key="8">
    <source>
        <dbReference type="Proteomes" id="UP001601992"/>
    </source>
</evidence>
<accession>A0ABW6S410</accession>
<organism evidence="7 8">
    <name type="scientific">Nocardia jiangxiensis</name>
    <dbReference type="NCBI Taxonomy" id="282685"/>
    <lineage>
        <taxon>Bacteria</taxon>
        <taxon>Bacillati</taxon>
        <taxon>Actinomycetota</taxon>
        <taxon>Actinomycetes</taxon>
        <taxon>Mycobacteriales</taxon>
        <taxon>Nocardiaceae</taxon>
        <taxon>Nocardia</taxon>
    </lineage>
</organism>
<feature type="transmembrane region" description="Helical" evidence="6">
    <location>
        <begin position="26"/>
        <end position="45"/>
    </location>
</feature>
<dbReference type="InterPro" id="IPR036259">
    <property type="entry name" value="MFS_trans_sf"/>
</dbReference>